<dbReference type="Proteomes" id="UP000799779">
    <property type="component" value="Unassembled WGS sequence"/>
</dbReference>
<feature type="compositionally biased region" description="Low complexity" evidence="1">
    <location>
        <begin position="138"/>
        <end position="175"/>
    </location>
</feature>
<keyword evidence="2" id="KW-0732">Signal</keyword>
<reference evidence="3" key="1">
    <citation type="journal article" date="2020" name="Stud. Mycol.">
        <title>101 Dothideomycetes genomes: a test case for predicting lifestyles and emergence of pathogens.</title>
        <authorList>
            <person name="Haridas S."/>
            <person name="Albert R."/>
            <person name="Binder M."/>
            <person name="Bloem J."/>
            <person name="Labutti K."/>
            <person name="Salamov A."/>
            <person name="Andreopoulos B."/>
            <person name="Baker S."/>
            <person name="Barry K."/>
            <person name="Bills G."/>
            <person name="Bluhm B."/>
            <person name="Cannon C."/>
            <person name="Castanera R."/>
            <person name="Culley D."/>
            <person name="Daum C."/>
            <person name="Ezra D."/>
            <person name="Gonzalez J."/>
            <person name="Henrissat B."/>
            <person name="Kuo A."/>
            <person name="Liang C."/>
            <person name="Lipzen A."/>
            <person name="Lutzoni F."/>
            <person name="Magnuson J."/>
            <person name="Mondo S."/>
            <person name="Nolan M."/>
            <person name="Ohm R."/>
            <person name="Pangilinan J."/>
            <person name="Park H.-J."/>
            <person name="Ramirez L."/>
            <person name="Alfaro M."/>
            <person name="Sun H."/>
            <person name="Tritt A."/>
            <person name="Yoshinaga Y."/>
            <person name="Zwiers L.-H."/>
            <person name="Turgeon B."/>
            <person name="Goodwin S."/>
            <person name="Spatafora J."/>
            <person name="Crous P."/>
            <person name="Grigoriev I."/>
        </authorList>
    </citation>
    <scope>NUCLEOTIDE SEQUENCE</scope>
    <source>
        <strain evidence="3">CBS 123094</strain>
    </source>
</reference>
<evidence type="ECO:0000313" key="3">
    <source>
        <dbReference type="EMBL" id="KAF1996260.1"/>
    </source>
</evidence>
<keyword evidence="4" id="KW-1185">Reference proteome</keyword>
<sequence length="200" mass="19977">MKTSSVALLASLFSYTYAQAASGPTVTLKMTPCISNDTELLEVGPIPLDKLFVQLLETVCGLELITASGIDINDISCQAYRDDAGTQLGSALFTKAEPALIATNPVQERSILCKSKNGGVSSTTARTNATTVITSTVTPVSSGTSLPTSGGNSTVLSVTGGPTATSSGAGATGTSDVPASAGKVGLSAGAVALGFAVWLL</sequence>
<evidence type="ECO:0000313" key="4">
    <source>
        <dbReference type="Proteomes" id="UP000799779"/>
    </source>
</evidence>
<feature type="chain" id="PRO_5025687290" description="GPI anchored cell wall protein" evidence="2">
    <location>
        <begin position="21"/>
        <end position="200"/>
    </location>
</feature>
<dbReference type="EMBL" id="ML977627">
    <property type="protein sequence ID" value="KAF1996260.1"/>
    <property type="molecule type" value="Genomic_DNA"/>
</dbReference>
<dbReference type="AlphaFoldDB" id="A0A6A5W385"/>
<evidence type="ECO:0000256" key="1">
    <source>
        <dbReference type="SAM" id="MobiDB-lite"/>
    </source>
</evidence>
<evidence type="ECO:0000256" key="2">
    <source>
        <dbReference type="SAM" id="SignalP"/>
    </source>
</evidence>
<feature type="region of interest" description="Disordered" evidence="1">
    <location>
        <begin position="138"/>
        <end position="176"/>
    </location>
</feature>
<protein>
    <recommendedName>
        <fullName evidence="5">GPI anchored cell wall protein</fullName>
    </recommendedName>
</protein>
<gene>
    <name evidence="3" type="ORF">P154DRAFT_525693</name>
</gene>
<dbReference type="OrthoDB" id="5091764at2759"/>
<accession>A0A6A5W385</accession>
<feature type="signal peptide" evidence="2">
    <location>
        <begin position="1"/>
        <end position="20"/>
    </location>
</feature>
<evidence type="ECO:0008006" key="5">
    <source>
        <dbReference type="Google" id="ProtNLM"/>
    </source>
</evidence>
<proteinExistence type="predicted"/>
<name>A0A6A5W385_9PLEO</name>
<organism evidence="3 4">
    <name type="scientific">Amniculicola lignicola CBS 123094</name>
    <dbReference type="NCBI Taxonomy" id="1392246"/>
    <lineage>
        <taxon>Eukaryota</taxon>
        <taxon>Fungi</taxon>
        <taxon>Dikarya</taxon>
        <taxon>Ascomycota</taxon>
        <taxon>Pezizomycotina</taxon>
        <taxon>Dothideomycetes</taxon>
        <taxon>Pleosporomycetidae</taxon>
        <taxon>Pleosporales</taxon>
        <taxon>Amniculicolaceae</taxon>
        <taxon>Amniculicola</taxon>
    </lineage>
</organism>